<dbReference type="AlphaFoldDB" id="A0A066VD46"/>
<feature type="region of interest" description="Disordered" evidence="1">
    <location>
        <begin position="162"/>
        <end position="187"/>
    </location>
</feature>
<proteinExistence type="predicted"/>
<dbReference type="EMBL" id="JMSN01000101">
    <property type="protein sequence ID" value="KDN39677.1"/>
    <property type="molecule type" value="Genomic_DNA"/>
</dbReference>
<reference evidence="2 3" key="1">
    <citation type="submission" date="2014-05" db="EMBL/GenBank/DDBJ databases">
        <title>Draft genome sequence of a rare smut relative, Tilletiaria anomala UBC 951.</title>
        <authorList>
            <consortium name="DOE Joint Genome Institute"/>
            <person name="Toome M."/>
            <person name="Kuo A."/>
            <person name="Henrissat B."/>
            <person name="Lipzen A."/>
            <person name="Tritt A."/>
            <person name="Yoshinaga Y."/>
            <person name="Zane M."/>
            <person name="Barry K."/>
            <person name="Grigoriev I.V."/>
            <person name="Spatafora J.W."/>
            <person name="Aimea M.C."/>
        </authorList>
    </citation>
    <scope>NUCLEOTIDE SEQUENCE [LARGE SCALE GENOMIC DNA]</scope>
    <source>
        <strain evidence="2 3">UBC 951</strain>
    </source>
</reference>
<evidence type="ECO:0000256" key="1">
    <source>
        <dbReference type="SAM" id="MobiDB-lite"/>
    </source>
</evidence>
<protein>
    <submittedName>
        <fullName evidence="2">Uncharacterized protein</fullName>
    </submittedName>
</protein>
<comment type="caution">
    <text evidence="2">The sequence shown here is derived from an EMBL/GenBank/DDBJ whole genome shotgun (WGS) entry which is preliminary data.</text>
</comment>
<dbReference type="HOGENOM" id="CLU_802114_0_0_1"/>
<evidence type="ECO:0000313" key="2">
    <source>
        <dbReference type="EMBL" id="KDN39677.1"/>
    </source>
</evidence>
<gene>
    <name evidence="2" type="ORF">K437DRAFT_8617</name>
</gene>
<name>A0A066VD46_TILAU</name>
<dbReference type="OrthoDB" id="3358293at2759"/>
<organism evidence="2 3">
    <name type="scientific">Tilletiaria anomala (strain ATCC 24038 / CBS 436.72 / UBC 951)</name>
    <dbReference type="NCBI Taxonomy" id="1037660"/>
    <lineage>
        <taxon>Eukaryota</taxon>
        <taxon>Fungi</taxon>
        <taxon>Dikarya</taxon>
        <taxon>Basidiomycota</taxon>
        <taxon>Ustilaginomycotina</taxon>
        <taxon>Exobasidiomycetes</taxon>
        <taxon>Georgefischeriales</taxon>
        <taxon>Tilletiariaceae</taxon>
        <taxon>Tilletiaria</taxon>
    </lineage>
</organism>
<dbReference type="RefSeq" id="XP_013241111.1">
    <property type="nucleotide sequence ID" value="XM_013385657.1"/>
</dbReference>
<feature type="region of interest" description="Disordered" evidence="1">
    <location>
        <begin position="214"/>
        <end position="238"/>
    </location>
</feature>
<evidence type="ECO:0000313" key="3">
    <source>
        <dbReference type="Proteomes" id="UP000027361"/>
    </source>
</evidence>
<dbReference type="InParanoid" id="A0A066VD46"/>
<dbReference type="GeneID" id="25267891"/>
<dbReference type="Proteomes" id="UP000027361">
    <property type="component" value="Unassembled WGS sequence"/>
</dbReference>
<keyword evidence="3" id="KW-1185">Reference proteome</keyword>
<feature type="compositionally biased region" description="Low complexity" evidence="1">
    <location>
        <begin position="168"/>
        <end position="182"/>
    </location>
</feature>
<accession>A0A066VD46</accession>
<sequence>MFPNSAYGYGAYMHAQHVLEQQELAAEQQRQPHSHLQLQLPQHQQLKPSPIDVQDGVMPMSGVLNFGPVKIPIPAAAGAGAGRKRKANDEEDVHDGFAGNLAERRKLSLPRCMPGTMDQEAKFHPLPEDLNRQMLAGLNMLPGQGNAAALYKTLQLASQQQSTPIVFPGSSHSPSSPASELPPGTPCDGFFGSRTLANNGGVAYPDFALYPAAGSSSDATSTSRSRIDSSASGSSSAQSTAFGIFEPAIGAMPESCGGSTEDGKGMCVDGFPAGGAADGSRAWDASMPSYPPPPPQGHGPHCKSIPQLSVRHYDGARSELWATCTDCGASTRVQESQPATGMCYSP</sequence>